<dbReference type="InParanoid" id="A0A2T0GYL8"/>
<dbReference type="Proteomes" id="UP000239352">
    <property type="component" value="Unassembled WGS sequence"/>
</dbReference>
<dbReference type="EMBL" id="PVSR01000005">
    <property type="protein sequence ID" value="PRW64215.1"/>
    <property type="molecule type" value="Genomic_DNA"/>
</dbReference>
<dbReference type="InterPro" id="IPR005025">
    <property type="entry name" value="FMN_Rdtase-like_dom"/>
</dbReference>
<proteinExistence type="predicted"/>
<name>A0A2T0GYL8_ACTMO</name>
<protein>
    <submittedName>
        <fullName evidence="2">FMN reductase</fullName>
    </submittedName>
</protein>
<evidence type="ECO:0000313" key="2">
    <source>
        <dbReference type="EMBL" id="PRW64215.1"/>
    </source>
</evidence>
<accession>A0A2T0GYL8</accession>
<keyword evidence="3" id="KW-1185">Reference proteome</keyword>
<evidence type="ECO:0000313" key="3">
    <source>
        <dbReference type="Proteomes" id="UP000239352"/>
    </source>
</evidence>
<evidence type="ECO:0000259" key="1">
    <source>
        <dbReference type="Pfam" id="PF03358"/>
    </source>
</evidence>
<dbReference type="InterPro" id="IPR050712">
    <property type="entry name" value="NAD(P)H-dep_reductase"/>
</dbReference>
<dbReference type="InterPro" id="IPR029039">
    <property type="entry name" value="Flavoprotein-like_sf"/>
</dbReference>
<reference evidence="2 3" key="1">
    <citation type="submission" date="2018-03" db="EMBL/GenBank/DDBJ databases">
        <title>Actinopolyspora mortivallis from Sahara, screening for active biomolecules.</title>
        <authorList>
            <person name="Selama O."/>
            <person name="Wellington E.M.H."/>
            <person name="Hacene H."/>
        </authorList>
    </citation>
    <scope>NUCLEOTIDE SEQUENCE [LARGE SCALE GENOMIC DNA]</scope>
    <source>
        <strain evidence="2 3">M5A</strain>
    </source>
</reference>
<dbReference type="RefSeq" id="WP_106112970.1">
    <property type="nucleotide sequence ID" value="NZ_PVSR01000005.1"/>
</dbReference>
<dbReference type="GO" id="GO:0010181">
    <property type="term" value="F:FMN binding"/>
    <property type="evidence" value="ECO:0007669"/>
    <property type="project" value="TreeGrafter"/>
</dbReference>
<dbReference type="SUPFAM" id="SSF52218">
    <property type="entry name" value="Flavoproteins"/>
    <property type="match status" value="1"/>
</dbReference>
<dbReference type="Gene3D" id="3.40.50.360">
    <property type="match status" value="1"/>
</dbReference>
<dbReference type="Pfam" id="PF03358">
    <property type="entry name" value="FMN_red"/>
    <property type="match status" value="1"/>
</dbReference>
<dbReference type="PANTHER" id="PTHR30543:SF21">
    <property type="entry name" value="NAD(P)H-DEPENDENT FMN REDUCTASE LOT6"/>
    <property type="match status" value="1"/>
</dbReference>
<sequence>MPEDPVKLAVVIGSVRDGRIGPTVAEWFALQARHHGEVEVDVVDLADYPLPLNMPSPDELDAKTQEAHRGLKERLAQSDAFVVVTAEYNHTIPPGLSNSINWYLNEWKAKPVGLVSYGGMAGGIRAAEHLRQVFAEVHAITVRDMLSFHNPWGKFDSTDPTVAPEGSEAAAKALLDQLVWWGRTLRNGRKNTPYVA</sequence>
<feature type="domain" description="NADPH-dependent FMN reductase-like" evidence="1">
    <location>
        <begin position="7"/>
        <end position="150"/>
    </location>
</feature>
<dbReference type="PANTHER" id="PTHR30543">
    <property type="entry name" value="CHROMATE REDUCTASE"/>
    <property type="match status" value="1"/>
</dbReference>
<dbReference type="GO" id="GO:0005829">
    <property type="term" value="C:cytosol"/>
    <property type="evidence" value="ECO:0007669"/>
    <property type="project" value="TreeGrafter"/>
</dbReference>
<dbReference type="GO" id="GO:0016491">
    <property type="term" value="F:oxidoreductase activity"/>
    <property type="evidence" value="ECO:0007669"/>
    <property type="project" value="InterPro"/>
</dbReference>
<gene>
    <name evidence="2" type="ORF">CEP50_06145</name>
</gene>
<dbReference type="AlphaFoldDB" id="A0A2T0GYL8"/>
<comment type="caution">
    <text evidence="2">The sequence shown here is derived from an EMBL/GenBank/DDBJ whole genome shotgun (WGS) entry which is preliminary data.</text>
</comment>
<organism evidence="2 3">
    <name type="scientific">Actinopolyspora mortivallis</name>
    <dbReference type="NCBI Taxonomy" id="33906"/>
    <lineage>
        <taxon>Bacteria</taxon>
        <taxon>Bacillati</taxon>
        <taxon>Actinomycetota</taxon>
        <taxon>Actinomycetes</taxon>
        <taxon>Actinopolysporales</taxon>
        <taxon>Actinopolysporaceae</taxon>
        <taxon>Actinopolyspora</taxon>
    </lineage>
</organism>